<dbReference type="STRING" id="1577791.Mpt1_c13640"/>
<evidence type="ECO:0000256" key="3">
    <source>
        <dbReference type="ARBA" id="ARBA00012640"/>
    </source>
</evidence>
<dbReference type="InterPro" id="IPR023214">
    <property type="entry name" value="HAD_sf"/>
</dbReference>
<accession>A0A0A7LDH6</accession>
<keyword evidence="6 9" id="KW-0378">Hydrolase</keyword>
<dbReference type="PANTHER" id="PTHR43344">
    <property type="entry name" value="PHOSPHOSERINE PHOSPHATASE"/>
    <property type="match status" value="1"/>
</dbReference>
<protein>
    <recommendedName>
        <fullName evidence="3">phosphoserine phosphatase</fullName>
        <ecNumber evidence="3">3.1.3.3</ecNumber>
    </recommendedName>
</protein>
<name>A0A0A7LDH6_9ARCH</name>
<keyword evidence="10" id="KW-1185">Reference proteome</keyword>
<dbReference type="SUPFAM" id="SSF56784">
    <property type="entry name" value="HAD-like"/>
    <property type="match status" value="1"/>
</dbReference>
<gene>
    <name evidence="9" type="ORF">Mpt1_c13640</name>
</gene>
<dbReference type="RefSeq" id="WP_048113365.1">
    <property type="nucleotide sequence ID" value="NZ_CP010070.1"/>
</dbReference>
<dbReference type="Pfam" id="PF00702">
    <property type="entry name" value="Hydrolase"/>
    <property type="match status" value="1"/>
</dbReference>
<dbReference type="GO" id="GO:0006564">
    <property type="term" value="P:L-serine biosynthetic process"/>
    <property type="evidence" value="ECO:0007669"/>
    <property type="project" value="UniProtKB-KW"/>
</dbReference>
<organism evidence="9 10">
    <name type="scientific">Candidatus Methanoplasma termitum</name>
    <dbReference type="NCBI Taxonomy" id="1577791"/>
    <lineage>
        <taxon>Archaea</taxon>
        <taxon>Methanobacteriati</taxon>
        <taxon>Thermoplasmatota</taxon>
        <taxon>Thermoplasmata</taxon>
        <taxon>Methanomassiliicoccales</taxon>
        <taxon>Methanomassiliicoccaceae</taxon>
        <taxon>Candidatus Methanoplasma</taxon>
    </lineage>
</organism>
<evidence type="ECO:0000256" key="6">
    <source>
        <dbReference type="ARBA" id="ARBA00022801"/>
    </source>
</evidence>
<evidence type="ECO:0000256" key="5">
    <source>
        <dbReference type="ARBA" id="ARBA00022723"/>
    </source>
</evidence>
<dbReference type="AlphaFoldDB" id="A0A0A7LDH6"/>
<dbReference type="GeneID" id="24819024"/>
<dbReference type="PANTHER" id="PTHR43344:SF2">
    <property type="entry name" value="PHOSPHOSERINE PHOSPHATASE"/>
    <property type="match status" value="1"/>
</dbReference>
<keyword evidence="8" id="KW-0718">Serine biosynthesis</keyword>
<evidence type="ECO:0000256" key="2">
    <source>
        <dbReference type="ARBA" id="ARBA00005135"/>
    </source>
</evidence>
<dbReference type="OrthoDB" id="10041at2157"/>
<dbReference type="Gene3D" id="3.40.50.1000">
    <property type="entry name" value="HAD superfamily/HAD-like"/>
    <property type="match status" value="1"/>
</dbReference>
<keyword evidence="4" id="KW-0028">Amino-acid biosynthesis</keyword>
<evidence type="ECO:0000256" key="4">
    <source>
        <dbReference type="ARBA" id="ARBA00022605"/>
    </source>
</evidence>
<dbReference type="EMBL" id="CP010070">
    <property type="protein sequence ID" value="AIZ57225.1"/>
    <property type="molecule type" value="Genomic_DNA"/>
</dbReference>
<sequence>MRKYDLVCFDMDGVLTSIRSSWHWINLCLNINNDDTFFAFVTGQIDQSEFMRRDIARWKEVKPDIRVLDIIRFLQELPLNEGIQETIACLNSSGIKCVIVSGGIDLAARMIKEEFGFDDYAADEICCTANGVLVGEGKLHVDLKDKGITVRHFIEKYGTTKERTVSIGNSHTDIPMFRNSGMSIAFNPTDDSTREAATYVVESKNISDVLDYIIPQEEP</sequence>
<dbReference type="EC" id="3.1.3.3" evidence="3"/>
<evidence type="ECO:0000313" key="10">
    <source>
        <dbReference type="Proteomes" id="UP000030787"/>
    </source>
</evidence>
<dbReference type="HOGENOM" id="CLU_036368_4_5_2"/>
<comment type="cofactor">
    <cofactor evidence="1">
        <name>Mg(2+)</name>
        <dbReference type="ChEBI" id="CHEBI:18420"/>
    </cofactor>
</comment>
<dbReference type="InterPro" id="IPR050582">
    <property type="entry name" value="HAD-like_SerB"/>
</dbReference>
<dbReference type="GO" id="GO:0036424">
    <property type="term" value="F:L-phosphoserine phosphatase activity"/>
    <property type="evidence" value="ECO:0007669"/>
    <property type="project" value="TreeGrafter"/>
</dbReference>
<dbReference type="GO" id="GO:0000287">
    <property type="term" value="F:magnesium ion binding"/>
    <property type="evidence" value="ECO:0007669"/>
    <property type="project" value="TreeGrafter"/>
</dbReference>
<proteinExistence type="predicted"/>
<dbReference type="NCBIfam" id="TIGR01488">
    <property type="entry name" value="HAD-SF-IB"/>
    <property type="match status" value="1"/>
</dbReference>
<dbReference type="GO" id="GO:0005737">
    <property type="term" value="C:cytoplasm"/>
    <property type="evidence" value="ECO:0007669"/>
    <property type="project" value="TreeGrafter"/>
</dbReference>
<keyword evidence="7" id="KW-0460">Magnesium</keyword>
<evidence type="ECO:0000256" key="8">
    <source>
        <dbReference type="ARBA" id="ARBA00023299"/>
    </source>
</evidence>
<keyword evidence="5" id="KW-0479">Metal-binding</keyword>
<comment type="pathway">
    <text evidence="2">Amino-acid biosynthesis; L-serine biosynthesis; L-serine from 3-phospho-D-glycerate: step 3/3.</text>
</comment>
<reference evidence="9 10" key="1">
    <citation type="journal article" date="2014" name="Appl. Environ. Microbiol.">
        <title>Comparative Genome Analysis of 'Candidatus Methanoplasma termitum' Indicates a New Mode of Energy Metabolism in the Seventh Order of Methanogens.</title>
        <authorList>
            <person name="Lang K."/>
            <person name="Schuldes J."/>
            <person name="Klingl A."/>
            <person name="Poehlein A."/>
            <person name="Daniel R."/>
            <person name="Brune A."/>
        </authorList>
    </citation>
    <scope>NUCLEOTIDE SEQUENCE [LARGE SCALE GENOMIC DNA]</scope>
    <source>
        <strain evidence="10">Mpt1</strain>
    </source>
</reference>
<evidence type="ECO:0000256" key="7">
    <source>
        <dbReference type="ARBA" id="ARBA00022842"/>
    </source>
</evidence>
<evidence type="ECO:0000313" key="9">
    <source>
        <dbReference type="EMBL" id="AIZ57225.1"/>
    </source>
</evidence>
<evidence type="ECO:0000256" key="1">
    <source>
        <dbReference type="ARBA" id="ARBA00001946"/>
    </source>
</evidence>
<dbReference type="KEGG" id="mear:Mpt1_c13640"/>
<dbReference type="InterPro" id="IPR036412">
    <property type="entry name" value="HAD-like_sf"/>
</dbReference>
<dbReference type="Proteomes" id="UP000030787">
    <property type="component" value="Chromosome"/>
</dbReference>